<proteinExistence type="predicted"/>
<keyword evidence="1" id="KW-0812">Transmembrane</keyword>
<comment type="caution">
    <text evidence="2">The sequence shown here is derived from an EMBL/GenBank/DDBJ whole genome shotgun (WGS) entry which is preliminary data.</text>
</comment>
<dbReference type="AlphaFoldDB" id="A0A0V8EKK2"/>
<reference evidence="3" key="1">
    <citation type="submission" date="2015-10" db="EMBL/GenBank/DDBJ databases">
        <title>Draft Genome Sequences of 11 Lactococcus lactis subspecies cremoris strains.</title>
        <authorList>
            <person name="Wels M."/>
            <person name="Backus L."/>
            <person name="Boekhorst J."/>
            <person name="Dijkstra A."/>
            <person name="Beerthuizen M."/>
            <person name="Kelly W."/>
            <person name="Siezen R."/>
            <person name="Bachmann H."/>
            <person name="Van Hijum S."/>
        </authorList>
    </citation>
    <scope>NUCLEOTIDE SEQUENCE [LARGE SCALE GENOMIC DNA]</scope>
    <source>
        <strain evidence="3">N42</strain>
    </source>
</reference>
<protein>
    <submittedName>
        <fullName evidence="2">Uncharacterized protein</fullName>
    </submittedName>
</protein>
<keyword evidence="1" id="KW-0472">Membrane</keyword>
<evidence type="ECO:0000256" key="1">
    <source>
        <dbReference type="SAM" id="Phobius"/>
    </source>
</evidence>
<keyword evidence="1" id="KW-1133">Transmembrane helix</keyword>
<feature type="transmembrane region" description="Helical" evidence="1">
    <location>
        <begin position="12"/>
        <end position="31"/>
    </location>
</feature>
<sequence>MNDNDIKRNIIVSVVGLVSILSLLLFEISLVGSDINFYLLLIMGLGLILFIVLLIGALKEKQKKKKLIQELDDELNKDK</sequence>
<evidence type="ECO:0000313" key="3">
    <source>
        <dbReference type="Proteomes" id="UP000052991"/>
    </source>
</evidence>
<name>A0A0V8EKK2_LACLL</name>
<gene>
    <name evidence="2" type="ORF">N42_1581</name>
</gene>
<accession>A0A0V8EKK2</accession>
<feature type="transmembrane region" description="Helical" evidence="1">
    <location>
        <begin position="37"/>
        <end position="58"/>
    </location>
</feature>
<dbReference type="EMBL" id="LKLW01000093">
    <property type="protein sequence ID" value="KSU26370.1"/>
    <property type="molecule type" value="Genomic_DNA"/>
</dbReference>
<dbReference type="PATRIC" id="fig|1360.116.peg.2200"/>
<dbReference type="RefSeq" id="WP_021212560.1">
    <property type="nucleotide sequence ID" value="NZ_CP129298.1"/>
</dbReference>
<evidence type="ECO:0000313" key="2">
    <source>
        <dbReference type="EMBL" id="KSU26370.1"/>
    </source>
</evidence>
<organism evidence="2 3">
    <name type="scientific">Lactococcus lactis subsp. lactis</name>
    <name type="common">Streptococcus lactis</name>
    <dbReference type="NCBI Taxonomy" id="1360"/>
    <lineage>
        <taxon>Bacteria</taxon>
        <taxon>Bacillati</taxon>
        <taxon>Bacillota</taxon>
        <taxon>Bacilli</taxon>
        <taxon>Lactobacillales</taxon>
        <taxon>Streptococcaceae</taxon>
        <taxon>Lactococcus</taxon>
    </lineage>
</organism>
<dbReference type="Proteomes" id="UP000052991">
    <property type="component" value="Unassembled WGS sequence"/>
</dbReference>